<dbReference type="PANTHER" id="PTHR19303">
    <property type="entry name" value="TRANSPOSON"/>
    <property type="match status" value="1"/>
</dbReference>
<feature type="region of interest" description="Disordered" evidence="1">
    <location>
        <begin position="461"/>
        <end position="554"/>
    </location>
</feature>
<dbReference type="InterPro" id="IPR036397">
    <property type="entry name" value="RNaseH_sf"/>
</dbReference>
<organism evidence="3 4">
    <name type="scientific">Synaphobranchus kaupii</name>
    <name type="common">Kaup's arrowtooth eel</name>
    <dbReference type="NCBI Taxonomy" id="118154"/>
    <lineage>
        <taxon>Eukaryota</taxon>
        <taxon>Metazoa</taxon>
        <taxon>Chordata</taxon>
        <taxon>Craniata</taxon>
        <taxon>Vertebrata</taxon>
        <taxon>Euteleostomi</taxon>
        <taxon>Actinopterygii</taxon>
        <taxon>Neopterygii</taxon>
        <taxon>Teleostei</taxon>
        <taxon>Anguilliformes</taxon>
        <taxon>Synaphobranchidae</taxon>
        <taxon>Synaphobranchus</taxon>
    </lineage>
</organism>
<reference evidence="3" key="1">
    <citation type="journal article" date="2023" name="Science">
        <title>Genome structures resolve the early diversification of teleost fishes.</title>
        <authorList>
            <person name="Parey E."/>
            <person name="Louis A."/>
            <person name="Montfort J."/>
            <person name="Bouchez O."/>
            <person name="Roques C."/>
            <person name="Iampietro C."/>
            <person name="Lluch J."/>
            <person name="Castinel A."/>
            <person name="Donnadieu C."/>
            <person name="Desvignes T."/>
            <person name="Floi Bucao C."/>
            <person name="Jouanno E."/>
            <person name="Wen M."/>
            <person name="Mejri S."/>
            <person name="Dirks R."/>
            <person name="Jansen H."/>
            <person name="Henkel C."/>
            <person name="Chen W.J."/>
            <person name="Zahm M."/>
            <person name="Cabau C."/>
            <person name="Klopp C."/>
            <person name="Thompson A.W."/>
            <person name="Robinson-Rechavi M."/>
            <person name="Braasch I."/>
            <person name="Lecointre G."/>
            <person name="Bobe J."/>
            <person name="Postlethwait J.H."/>
            <person name="Berthelot C."/>
            <person name="Roest Crollius H."/>
            <person name="Guiguen Y."/>
        </authorList>
    </citation>
    <scope>NUCLEOTIDE SEQUENCE</scope>
    <source>
        <strain evidence="3">WJC10195</strain>
    </source>
</reference>
<dbReference type="Gene3D" id="3.30.420.10">
    <property type="entry name" value="Ribonuclease H-like superfamily/Ribonuclease H"/>
    <property type="match status" value="1"/>
</dbReference>
<keyword evidence="4" id="KW-1185">Reference proteome</keyword>
<dbReference type="AlphaFoldDB" id="A0A9Q1FU26"/>
<evidence type="ECO:0000259" key="2">
    <source>
        <dbReference type="Pfam" id="PF03184"/>
    </source>
</evidence>
<evidence type="ECO:0000256" key="1">
    <source>
        <dbReference type="SAM" id="MobiDB-lite"/>
    </source>
</evidence>
<dbReference type="InterPro" id="IPR004875">
    <property type="entry name" value="DDE_SF_endonuclease_dom"/>
</dbReference>
<name>A0A9Q1FU26_SYNKA</name>
<protein>
    <recommendedName>
        <fullName evidence="2">DDE-1 domain-containing protein</fullName>
    </recommendedName>
</protein>
<evidence type="ECO:0000313" key="3">
    <source>
        <dbReference type="EMBL" id="KAJ8366024.1"/>
    </source>
</evidence>
<dbReference type="PANTHER" id="PTHR19303:SF71">
    <property type="entry name" value="ZINC FINGER PHD-TYPE DOMAIN-CONTAINING PROTEIN"/>
    <property type="match status" value="1"/>
</dbReference>
<dbReference type="SUPFAM" id="SSF50249">
    <property type="entry name" value="Nucleic acid-binding proteins"/>
    <property type="match status" value="1"/>
</dbReference>
<proteinExistence type="predicted"/>
<dbReference type="Gene3D" id="2.40.50.140">
    <property type="entry name" value="Nucleic acid-binding proteins"/>
    <property type="match status" value="1"/>
</dbReference>
<comment type="caution">
    <text evidence="3">The sequence shown here is derived from an EMBL/GenBank/DDBJ whole genome shotgun (WGS) entry which is preliminary data.</text>
</comment>
<dbReference type="OrthoDB" id="4327074at2759"/>
<dbReference type="GO" id="GO:0003677">
    <property type="term" value="F:DNA binding"/>
    <property type="evidence" value="ECO:0007669"/>
    <property type="project" value="TreeGrafter"/>
</dbReference>
<sequence>MRNRQRTTNRGVSREVLIMAVAEVEDWGKSVRGVARAYGISHVTLRQYFRKRKLLKEAGILEFPTVGYYRRRVFSVAQETELSNYLRTASAIYFGLSPREVRKLAFQCAKTYGCIYPEAWNAKEMAGPDWFTAFLKRNPILSIRTPQATSMSRATSFNQSNVSSFFSNLATVLERHAFEARDIWNSDETGIKTVHAPAKVVATKGVKQVGGMTSGERGSLVTLAVAVNAQGNSIPPLFIFPRKRFQTHFICGAPTGSIGTANQSGWMKEEEFLLFLRHFVRHTRASSDSKVLLLLDNHTSHVSVVAIKFCQENGVVLLTFPPHCSHKLQPLDRSVFGPLKKKMNTLMDSWMRSHPGKTATIYDLPGIVAEALPQAATPQNIMAGFRCTGIWPFNDAVFTEADFAPSYVADRPAGTTLPTAALDVPTLAATATAADPTGPVAVSITPADATAAITWPVTTAATGSCSPNPSPLPAGSFSPVAIRPFPKAGPRKSSAKKKKASSKILTDHTIERALDGEEEEDEKKKKKKKKKESTPNKAKRRLDLTPKRKNRPTNPVAQESCLYLVCEEDLATTLPADSVTTYPTPPTLLEVSMNLPVMPMDPVDRNKCTIAQIKSMALRKHVDVLDARVSHVKSSTVMEEMKTCYLEDASGLIMLQLWEDQVGTASAGASYRFTNLNAREFAGKLFLSAICGSTITPIADLQGIPAGDTNPSDDEQALSTVTGQALTTVTGQALTTVTGQALTTVTGQVSGVEIAIMRCCRRCRKTQTNFEAKADFHRCEDCRMLQKTNTYAAVGNGTLGVTGEHGDRDVVIRNSVLTKYLESEGLLHLMLEPQDVEVHFLDGGQFELKLCNDVVIDLNKNVLDATTEDRSVQTMREMGYGFL</sequence>
<dbReference type="EMBL" id="JAINUF010000004">
    <property type="protein sequence ID" value="KAJ8366024.1"/>
    <property type="molecule type" value="Genomic_DNA"/>
</dbReference>
<dbReference type="InterPro" id="IPR012340">
    <property type="entry name" value="NA-bd_OB-fold"/>
</dbReference>
<dbReference type="GO" id="GO:0005634">
    <property type="term" value="C:nucleus"/>
    <property type="evidence" value="ECO:0007669"/>
    <property type="project" value="TreeGrafter"/>
</dbReference>
<feature type="compositionally biased region" description="Basic and acidic residues" evidence="1">
    <location>
        <begin position="505"/>
        <end position="515"/>
    </location>
</feature>
<gene>
    <name evidence="3" type="ORF">SKAU_G00148550</name>
</gene>
<feature type="domain" description="DDE-1" evidence="2">
    <location>
        <begin position="224"/>
        <end position="347"/>
    </location>
</feature>
<evidence type="ECO:0000313" key="4">
    <source>
        <dbReference type="Proteomes" id="UP001152622"/>
    </source>
</evidence>
<dbReference type="Proteomes" id="UP001152622">
    <property type="component" value="Chromosome 4"/>
</dbReference>
<feature type="compositionally biased region" description="Basic residues" evidence="1">
    <location>
        <begin position="489"/>
        <end position="501"/>
    </location>
</feature>
<accession>A0A9Q1FU26</accession>
<dbReference type="Pfam" id="PF03184">
    <property type="entry name" value="DDE_1"/>
    <property type="match status" value="1"/>
</dbReference>
<dbReference type="InterPro" id="IPR050863">
    <property type="entry name" value="CenT-Element_Derived"/>
</dbReference>